<dbReference type="Proteomes" id="UP001527882">
    <property type="component" value="Unassembled WGS sequence"/>
</dbReference>
<evidence type="ECO:0000256" key="1">
    <source>
        <dbReference type="ARBA" id="ARBA00000085"/>
    </source>
</evidence>
<evidence type="ECO:0000256" key="5">
    <source>
        <dbReference type="ARBA" id="ARBA00022741"/>
    </source>
</evidence>
<evidence type="ECO:0000256" key="4">
    <source>
        <dbReference type="ARBA" id="ARBA00022679"/>
    </source>
</evidence>
<dbReference type="PANTHER" id="PTHR43711:SF1">
    <property type="entry name" value="HISTIDINE KINASE 1"/>
    <property type="match status" value="1"/>
</dbReference>
<evidence type="ECO:0000313" key="10">
    <source>
        <dbReference type="EMBL" id="MCZ8515714.1"/>
    </source>
</evidence>
<organism evidence="10 11">
    <name type="scientific">Paenibacillus gyeongsangnamensis</name>
    <dbReference type="NCBI Taxonomy" id="3388067"/>
    <lineage>
        <taxon>Bacteria</taxon>
        <taxon>Bacillati</taxon>
        <taxon>Bacillota</taxon>
        <taxon>Bacilli</taxon>
        <taxon>Bacillales</taxon>
        <taxon>Paenibacillaceae</taxon>
        <taxon>Paenibacillus</taxon>
    </lineage>
</organism>
<comment type="catalytic activity">
    <reaction evidence="1">
        <text>ATP + protein L-histidine = ADP + protein N-phospho-L-histidine.</text>
        <dbReference type="EC" id="2.7.13.3"/>
    </reaction>
</comment>
<evidence type="ECO:0000256" key="7">
    <source>
        <dbReference type="ARBA" id="ARBA00022840"/>
    </source>
</evidence>
<dbReference type="PANTHER" id="PTHR43711">
    <property type="entry name" value="TWO-COMPONENT HISTIDINE KINASE"/>
    <property type="match status" value="1"/>
</dbReference>
<keyword evidence="5" id="KW-0547">Nucleotide-binding</keyword>
<dbReference type="InterPro" id="IPR004358">
    <property type="entry name" value="Sig_transdc_His_kin-like_C"/>
</dbReference>
<dbReference type="RefSeq" id="WP_269884246.1">
    <property type="nucleotide sequence ID" value="NZ_JAQAGZ010000019.1"/>
</dbReference>
<evidence type="ECO:0000256" key="8">
    <source>
        <dbReference type="ARBA" id="ARBA00023012"/>
    </source>
</evidence>
<feature type="domain" description="Histidine kinase" evidence="9">
    <location>
        <begin position="59"/>
        <end position="247"/>
    </location>
</feature>
<dbReference type="EMBL" id="JAQAGZ010000019">
    <property type="protein sequence ID" value="MCZ8515714.1"/>
    <property type="molecule type" value="Genomic_DNA"/>
</dbReference>
<keyword evidence="8" id="KW-0902">Two-component regulatory system</keyword>
<evidence type="ECO:0000256" key="6">
    <source>
        <dbReference type="ARBA" id="ARBA00022777"/>
    </source>
</evidence>
<evidence type="ECO:0000313" key="11">
    <source>
        <dbReference type="Proteomes" id="UP001527882"/>
    </source>
</evidence>
<keyword evidence="7" id="KW-0067">ATP-binding</keyword>
<accession>A0ABT4QFS7</accession>
<evidence type="ECO:0000256" key="2">
    <source>
        <dbReference type="ARBA" id="ARBA00012438"/>
    </source>
</evidence>
<keyword evidence="11" id="KW-1185">Reference proteome</keyword>
<keyword evidence="6 10" id="KW-0418">Kinase</keyword>
<evidence type="ECO:0000256" key="3">
    <source>
        <dbReference type="ARBA" id="ARBA00022553"/>
    </source>
</evidence>
<dbReference type="InterPro" id="IPR003661">
    <property type="entry name" value="HisK_dim/P_dom"/>
</dbReference>
<dbReference type="InterPro" id="IPR003594">
    <property type="entry name" value="HATPase_dom"/>
</dbReference>
<dbReference type="PRINTS" id="PR00344">
    <property type="entry name" value="BCTRLSENSOR"/>
</dbReference>
<dbReference type="Pfam" id="PF02518">
    <property type="entry name" value="HATPase_c"/>
    <property type="match status" value="1"/>
</dbReference>
<dbReference type="EC" id="2.7.13.3" evidence="2"/>
<proteinExistence type="predicted"/>
<dbReference type="CDD" id="cd00082">
    <property type="entry name" value="HisKA"/>
    <property type="match status" value="1"/>
</dbReference>
<dbReference type="SMART" id="SM00387">
    <property type="entry name" value="HATPase_c"/>
    <property type="match status" value="1"/>
</dbReference>
<keyword evidence="3" id="KW-0597">Phosphoprotein</keyword>
<name>A0ABT4QFS7_9BACL</name>
<dbReference type="GO" id="GO:0016301">
    <property type="term" value="F:kinase activity"/>
    <property type="evidence" value="ECO:0007669"/>
    <property type="project" value="UniProtKB-KW"/>
</dbReference>
<comment type="caution">
    <text evidence="10">The sequence shown here is derived from an EMBL/GenBank/DDBJ whole genome shotgun (WGS) entry which is preliminary data.</text>
</comment>
<protein>
    <recommendedName>
        <fullName evidence="2">histidine kinase</fullName>
        <ecNumber evidence="2">2.7.13.3</ecNumber>
    </recommendedName>
</protein>
<keyword evidence="4" id="KW-0808">Transferase</keyword>
<dbReference type="InterPro" id="IPR005467">
    <property type="entry name" value="His_kinase_dom"/>
</dbReference>
<dbReference type="PROSITE" id="PS50109">
    <property type="entry name" value="HIS_KIN"/>
    <property type="match status" value="1"/>
</dbReference>
<gene>
    <name evidence="10" type="ORF">O9H85_25540</name>
</gene>
<dbReference type="InterPro" id="IPR036890">
    <property type="entry name" value="HATPase_C_sf"/>
</dbReference>
<dbReference type="Gene3D" id="3.30.565.10">
    <property type="entry name" value="Histidine kinase-like ATPase, C-terminal domain"/>
    <property type="match status" value="1"/>
</dbReference>
<dbReference type="CDD" id="cd00075">
    <property type="entry name" value="HATPase"/>
    <property type="match status" value="1"/>
</dbReference>
<dbReference type="InterPro" id="IPR050736">
    <property type="entry name" value="Sensor_HK_Regulatory"/>
</dbReference>
<sequence length="247" mass="27871">MCKKVATAPVPFIRTSYILTGRRAALYTNKRKTVRTDGFLSVFFTFPLSAPPSLPEYHRKVLTDMKRELSRMTRLIDDLLVLARNDSGQLEIMRQPFDLKMTVESTVMAFSLLSDKREISLVWDVQLTDGDPSFRGDEERLNQLLYILLDNALKYNKPEGEIRLEVRKTPQELQIGVTDTGIGIPSEDLPHIFDRFYRVHKGRSRSSGGVGLGLAIAAWIVKAHGGRIRAESRVGEGTAVKVTLPRQ</sequence>
<evidence type="ECO:0000259" key="9">
    <source>
        <dbReference type="PROSITE" id="PS50109"/>
    </source>
</evidence>
<dbReference type="SUPFAM" id="SSF55874">
    <property type="entry name" value="ATPase domain of HSP90 chaperone/DNA topoisomerase II/histidine kinase"/>
    <property type="match status" value="1"/>
</dbReference>
<reference evidence="10 11" key="1">
    <citation type="submission" date="2022-12" db="EMBL/GenBank/DDBJ databases">
        <title>Draft genome sequence of Paenibacillus sp. dW9.</title>
        <authorList>
            <person name="Choi E.-W."/>
            <person name="Kim D.-U."/>
        </authorList>
    </citation>
    <scope>NUCLEOTIDE SEQUENCE [LARGE SCALE GENOMIC DNA]</scope>
    <source>
        <strain evidence="11">dW9</strain>
    </source>
</reference>